<dbReference type="InterPro" id="IPR052198">
    <property type="entry name" value="IorB_Oxidoreductase"/>
</dbReference>
<name>A0A2G9Z0B5_9BACT</name>
<dbReference type="InterPro" id="IPR002869">
    <property type="entry name" value="Pyrv_flavodox_OxRed_cen"/>
</dbReference>
<reference evidence="3 4" key="1">
    <citation type="submission" date="2017-09" db="EMBL/GenBank/DDBJ databases">
        <title>Depth-based differentiation of microbial function through sediment-hosted aquifers and enrichment of novel symbionts in the deep terrestrial subsurface.</title>
        <authorList>
            <person name="Probst A.J."/>
            <person name="Ladd B."/>
            <person name="Jarett J.K."/>
            <person name="Geller-Mcgrath D.E."/>
            <person name="Sieber C.M."/>
            <person name="Emerson J.B."/>
            <person name="Anantharaman K."/>
            <person name="Thomas B.C."/>
            <person name="Malmstrom R."/>
            <person name="Stieglmeier M."/>
            <person name="Klingl A."/>
            <person name="Woyke T."/>
            <person name="Ryan C.M."/>
            <person name="Banfield J.F."/>
        </authorList>
    </citation>
    <scope>NUCLEOTIDE SEQUENCE [LARGE SCALE GENOMIC DNA]</scope>
    <source>
        <strain evidence="3">CG23_combo_of_CG06-09_8_20_14_all_37_18</strain>
    </source>
</reference>
<protein>
    <submittedName>
        <fullName evidence="3">Indolepyruvate oxidoreductase subunit B</fullName>
        <ecNumber evidence="3">1.2.7.8</ecNumber>
    </submittedName>
</protein>
<keyword evidence="3" id="KW-0670">Pyruvate</keyword>
<proteinExistence type="predicted"/>
<evidence type="ECO:0000313" key="3">
    <source>
        <dbReference type="EMBL" id="PIP24161.1"/>
    </source>
</evidence>
<keyword evidence="1 3" id="KW-0560">Oxidoreductase</keyword>
<dbReference type="AlphaFoldDB" id="A0A2G9Z0B5"/>
<feature type="domain" description="Pyruvate/ketoisovalerate oxidoreductase catalytic" evidence="2">
    <location>
        <begin position="16"/>
        <end position="190"/>
    </location>
</feature>
<dbReference type="PANTHER" id="PTHR43854:SF1">
    <property type="entry name" value="INDOLEPYRUVATE OXIDOREDUCTASE SUBUNIT IORB"/>
    <property type="match status" value="1"/>
</dbReference>
<dbReference type="Pfam" id="PF01558">
    <property type="entry name" value="POR"/>
    <property type="match status" value="1"/>
</dbReference>
<accession>A0A2G9Z0B5</accession>
<gene>
    <name evidence="3" type="ORF">COX35_02245</name>
</gene>
<evidence type="ECO:0000256" key="1">
    <source>
        <dbReference type="ARBA" id="ARBA00023002"/>
    </source>
</evidence>
<evidence type="ECO:0000313" key="4">
    <source>
        <dbReference type="Proteomes" id="UP000229952"/>
    </source>
</evidence>
<evidence type="ECO:0000259" key="2">
    <source>
        <dbReference type="Pfam" id="PF01558"/>
    </source>
</evidence>
<comment type="caution">
    <text evidence="3">The sequence shown here is derived from an EMBL/GenBank/DDBJ whole genome shotgun (WGS) entry which is preliminary data.</text>
</comment>
<dbReference type="EMBL" id="PCRQ01000058">
    <property type="protein sequence ID" value="PIP24161.1"/>
    <property type="molecule type" value="Genomic_DNA"/>
</dbReference>
<dbReference type="Gene3D" id="3.40.920.10">
    <property type="entry name" value="Pyruvate-ferredoxin oxidoreductase, PFOR, domain III"/>
    <property type="match status" value="1"/>
</dbReference>
<dbReference type="EC" id="1.2.7.8" evidence="3"/>
<dbReference type="GO" id="GO:0043805">
    <property type="term" value="F:indolepyruvate ferredoxin oxidoreductase activity"/>
    <property type="evidence" value="ECO:0007669"/>
    <property type="project" value="UniProtKB-EC"/>
</dbReference>
<sequence length="194" mass="21698">MKKTKKDFNIVITGVGGQGLITLLQILAEAVFSEGYEVRTSELHGLSQRGGSVEVHIRFGRKIYSPLISQGKADLILSLEMQEALKAAYFANPKTNFLINEYIVPIPLQKTLSKEVIFKNLKKVSKNINVVPAEKICQEKLENSVVSGVYLLSLAVFKKLIPLKPDSLLKAIKKIIPEKYLELNLKTFELVKKS</sequence>
<dbReference type="SUPFAM" id="SSF53323">
    <property type="entry name" value="Pyruvate-ferredoxin oxidoreductase, PFOR, domain III"/>
    <property type="match status" value="1"/>
</dbReference>
<dbReference type="PANTHER" id="PTHR43854">
    <property type="entry name" value="INDOLEPYRUVATE OXIDOREDUCTASE SUBUNIT IORB"/>
    <property type="match status" value="1"/>
</dbReference>
<dbReference type="Proteomes" id="UP000229952">
    <property type="component" value="Unassembled WGS sequence"/>
</dbReference>
<organism evidence="3 4">
    <name type="scientific">Candidatus Nealsonbacteria bacterium CG23_combo_of_CG06-09_8_20_14_all_37_18</name>
    <dbReference type="NCBI Taxonomy" id="1974720"/>
    <lineage>
        <taxon>Bacteria</taxon>
        <taxon>Candidatus Nealsoniibacteriota</taxon>
    </lineage>
</organism>
<dbReference type="InterPro" id="IPR019752">
    <property type="entry name" value="Pyrv/ketoisovalerate_OxRed_cat"/>
</dbReference>